<sequence>GVRIRDGKRPVELAIRSYLREITYGGVFNKTKLVDAIQQVEGVLDVDLGECSAEPHRGVRRVIQGNNYSARSGCFLAPSLSSTLSYNY</sequence>
<name>A0A134B8P6_9PORP</name>
<accession>A0A134B8P6</accession>
<dbReference type="Proteomes" id="UP000070224">
    <property type="component" value="Unassembled WGS sequence"/>
</dbReference>
<keyword evidence="2" id="KW-1185">Reference proteome</keyword>
<organism evidence="1 2">
    <name type="scientific">Porphyromonas somerae</name>
    <dbReference type="NCBI Taxonomy" id="322095"/>
    <lineage>
        <taxon>Bacteria</taxon>
        <taxon>Pseudomonadati</taxon>
        <taxon>Bacteroidota</taxon>
        <taxon>Bacteroidia</taxon>
        <taxon>Bacteroidales</taxon>
        <taxon>Porphyromonadaceae</taxon>
        <taxon>Porphyromonas</taxon>
    </lineage>
</organism>
<protein>
    <submittedName>
        <fullName evidence="1">Uncharacterized protein</fullName>
    </submittedName>
</protein>
<comment type="caution">
    <text evidence="1">The sequence shown here is derived from an EMBL/GenBank/DDBJ whole genome shotgun (WGS) entry which is preliminary data.</text>
</comment>
<gene>
    <name evidence="1" type="ORF">HMPREF3185_01013</name>
</gene>
<feature type="non-terminal residue" evidence="1">
    <location>
        <position position="1"/>
    </location>
</feature>
<dbReference type="PATRIC" id="fig|322095.3.peg.1000"/>
<evidence type="ECO:0000313" key="1">
    <source>
        <dbReference type="EMBL" id="KXB76319.1"/>
    </source>
</evidence>
<dbReference type="AlphaFoldDB" id="A0A134B8P6"/>
<proteinExistence type="predicted"/>
<dbReference type="EMBL" id="LSDK01000069">
    <property type="protein sequence ID" value="KXB76319.1"/>
    <property type="molecule type" value="Genomic_DNA"/>
</dbReference>
<reference evidence="2" key="1">
    <citation type="submission" date="2016-01" db="EMBL/GenBank/DDBJ databases">
        <authorList>
            <person name="Mitreva M."/>
            <person name="Pepin K.H."/>
            <person name="Mihindukulasuriya K.A."/>
            <person name="Fulton R."/>
            <person name="Fronick C."/>
            <person name="O'Laughlin M."/>
            <person name="Miner T."/>
            <person name="Herter B."/>
            <person name="Rosa B.A."/>
            <person name="Cordes M."/>
            <person name="Tomlinson C."/>
            <person name="Wollam A."/>
            <person name="Palsikar V.B."/>
            <person name="Mardis E.R."/>
            <person name="Wilson R.K."/>
        </authorList>
    </citation>
    <scope>NUCLEOTIDE SEQUENCE [LARGE SCALE GENOMIC DNA]</scope>
    <source>
        <strain evidence="2">KA00683</strain>
    </source>
</reference>
<evidence type="ECO:0000313" key="2">
    <source>
        <dbReference type="Proteomes" id="UP000070224"/>
    </source>
</evidence>